<dbReference type="PRINTS" id="PR00762">
    <property type="entry name" value="CLCHANNEL"/>
</dbReference>
<evidence type="ECO:0000259" key="12">
    <source>
        <dbReference type="PROSITE" id="PS51371"/>
    </source>
</evidence>
<dbReference type="GO" id="GO:0005765">
    <property type="term" value="C:lysosomal membrane"/>
    <property type="evidence" value="ECO:0007669"/>
    <property type="project" value="TreeGrafter"/>
</dbReference>
<comment type="subcellular location">
    <subcellularLocation>
        <location evidence="1 11">Membrane</location>
        <topology evidence="1 11">Multi-pass membrane protein</topology>
    </subcellularLocation>
</comment>
<proteinExistence type="inferred from homology"/>
<keyword evidence="6 11" id="KW-0406">Ion transport</keyword>
<evidence type="ECO:0000313" key="14">
    <source>
        <dbReference type="RefSeq" id="XP_025419114.1"/>
    </source>
</evidence>
<dbReference type="SUPFAM" id="SSF81340">
    <property type="entry name" value="Clc chloride channel"/>
    <property type="match status" value="1"/>
</dbReference>
<dbReference type="Proteomes" id="UP000694846">
    <property type="component" value="Unplaced"/>
</dbReference>
<feature type="transmembrane region" description="Helical" evidence="11">
    <location>
        <begin position="452"/>
        <end position="475"/>
    </location>
</feature>
<dbReference type="PROSITE" id="PS51371">
    <property type="entry name" value="CBS"/>
    <property type="match status" value="1"/>
</dbReference>
<feature type="transmembrane region" description="Helical" evidence="11">
    <location>
        <begin position="219"/>
        <end position="238"/>
    </location>
</feature>
<dbReference type="InterPro" id="IPR051280">
    <property type="entry name" value="Cl-channel/antiporter"/>
</dbReference>
<dbReference type="OrthoDB" id="428525at2759"/>
<sequence length="790" mass="88690">MSKTIKNYGFPTHVINYHHWCKSKFINGVPCMIHNHEDSCRSSPNNALELNSKQRSHSINFVSSDYESLDYDHYESELTVREEKLNGYRTVVASNVIRWLIYFSIAICTAAVGIFIDTAIEYFYDWKYQSIRNCIDVKHSMIECLIIWLLFTVLPTIIGCSVVLFMEPSAAGSGIPFVISYLNGVRIPRMTAVRCLFVKVVSVVCVCIAGLGGGKEGPLIHIGAMVGGSVVEAWWRSFRNSPGQKSIGPLQNDRERRDMMAAGAAAGLSAAFGAPVGGTLMSLEEGTSFWSSSLMWKVFFCAAIAFPTFNAGKNIQFTKSTNDSDSVDSKSIYFFGKFNETAYYFSYSEFPVLILFGIFGGVLGALFVNLNYRLSILRMKYIVSNRKKLLESVFVATFVTTSSLISMVLFENCQPKIKINSSNVIQMNCPAGSYNEISSFWLHTQEESIRSLFHYPIDAISITSLIVFCVIYFILTELTIGLNMSAGLFLPSLLIGAAWGRIVSIIIHYYSPDFIINDPGKYALLGAAAQLGGIVRATISLTVVFIEATGNVQFLLPLMITLFTAKWTGDFFTDGIYEMQIKLSGVPLLVSEPPPLTSDITTEDFMSDTVCAIPHILMVGKLVDILNTTKHNGFPVVASKVCFCRTKAKEHKCYGLLKGFILRSQLNVILEHNLYLTPLHDENYCTKLKLIRNSMYTCEDIKLYQRLNIDEDERSILIDLRPYMNPSPYIVRLETSLTRTFRLFRTLGLRHIVVINNTNEVVGIITRMDLAKFRLWRKATTMGLKEVNVY</sequence>
<evidence type="ECO:0000256" key="6">
    <source>
        <dbReference type="ARBA" id="ARBA00023065"/>
    </source>
</evidence>
<evidence type="ECO:0000256" key="1">
    <source>
        <dbReference type="ARBA" id="ARBA00004141"/>
    </source>
</evidence>
<organism evidence="13 14">
    <name type="scientific">Sipha flava</name>
    <name type="common">yellow sugarcane aphid</name>
    <dbReference type="NCBI Taxonomy" id="143950"/>
    <lineage>
        <taxon>Eukaryota</taxon>
        <taxon>Metazoa</taxon>
        <taxon>Ecdysozoa</taxon>
        <taxon>Arthropoda</taxon>
        <taxon>Hexapoda</taxon>
        <taxon>Insecta</taxon>
        <taxon>Pterygota</taxon>
        <taxon>Neoptera</taxon>
        <taxon>Paraneoptera</taxon>
        <taxon>Hemiptera</taxon>
        <taxon>Sternorrhyncha</taxon>
        <taxon>Aphidomorpha</taxon>
        <taxon>Aphidoidea</taxon>
        <taxon>Aphididae</taxon>
        <taxon>Sipha</taxon>
    </lineage>
</organism>
<dbReference type="InterPro" id="IPR046342">
    <property type="entry name" value="CBS_dom_sf"/>
</dbReference>
<keyword evidence="9 11" id="KW-0868">Chloride</keyword>
<keyword evidence="4" id="KW-0677">Repeat</keyword>
<dbReference type="PANTHER" id="PTHR11689">
    <property type="entry name" value="CHLORIDE CHANNEL PROTEIN CLC FAMILY MEMBER"/>
    <property type="match status" value="1"/>
</dbReference>
<dbReference type="SUPFAM" id="SSF54631">
    <property type="entry name" value="CBS-domain pair"/>
    <property type="match status" value="1"/>
</dbReference>
<keyword evidence="7 10" id="KW-0129">CBS domain</keyword>
<name>A0A8B8G7B2_9HEMI</name>
<evidence type="ECO:0000256" key="2">
    <source>
        <dbReference type="ARBA" id="ARBA00022448"/>
    </source>
</evidence>
<keyword evidence="2 11" id="KW-0813">Transport</keyword>
<dbReference type="Pfam" id="PF00571">
    <property type="entry name" value="CBS"/>
    <property type="match status" value="1"/>
</dbReference>
<dbReference type="Gene3D" id="3.10.580.10">
    <property type="entry name" value="CBS-domain"/>
    <property type="match status" value="1"/>
</dbReference>
<dbReference type="PANTHER" id="PTHR11689:SF136">
    <property type="entry name" value="H(+)_CL(-) EXCHANGE TRANSPORTER 7"/>
    <property type="match status" value="1"/>
</dbReference>
<dbReference type="Pfam" id="PF00654">
    <property type="entry name" value="Voltage_CLC"/>
    <property type="match status" value="1"/>
</dbReference>
<dbReference type="GO" id="GO:0005254">
    <property type="term" value="F:chloride channel activity"/>
    <property type="evidence" value="ECO:0007669"/>
    <property type="project" value="UniProtKB-UniRule"/>
</dbReference>
<feature type="transmembrane region" description="Helical" evidence="11">
    <location>
        <begin position="195"/>
        <end position="213"/>
    </location>
</feature>
<feature type="transmembrane region" description="Helical" evidence="11">
    <location>
        <begin position="392"/>
        <end position="410"/>
    </location>
</feature>
<accession>A0A8B8G7B2</accession>
<feature type="transmembrane region" description="Helical" evidence="11">
    <location>
        <begin position="145"/>
        <end position="164"/>
    </location>
</feature>
<keyword evidence="13" id="KW-1185">Reference proteome</keyword>
<dbReference type="CDD" id="cd04591">
    <property type="entry name" value="CBS_pair_voltage-gated_CLC_euk_bac"/>
    <property type="match status" value="1"/>
</dbReference>
<dbReference type="GeneID" id="112689556"/>
<dbReference type="InterPro" id="IPR001807">
    <property type="entry name" value="ClC"/>
</dbReference>
<feature type="transmembrane region" description="Helical" evidence="11">
    <location>
        <begin position="522"/>
        <end position="546"/>
    </location>
</feature>
<evidence type="ECO:0000256" key="11">
    <source>
        <dbReference type="RuleBase" id="RU361221"/>
    </source>
</evidence>
<evidence type="ECO:0000256" key="10">
    <source>
        <dbReference type="PROSITE-ProRule" id="PRU00703"/>
    </source>
</evidence>
<dbReference type="Gene3D" id="1.10.3080.10">
    <property type="entry name" value="Clc chloride channel"/>
    <property type="match status" value="1"/>
</dbReference>
<gene>
    <name evidence="14" type="primary">LOC112689556</name>
</gene>
<feature type="transmembrane region" description="Helical" evidence="11">
    <location>
        <begin position="259"/>
        <end position="283"/>
    </location>
</feature>
<evidence type="ECO:0000256" key="7">
    <source>
        <dbReference type="ARBA" id="ARBA00023122"/>
    </source>
</evidence>
<dbReference type="InterPro" id="IPR014743">
    <property type="entry name" value="Cl-channel_core"/>
</dbReference>
<evidence type="ECO:0000256" key="9">
    <source>
        <dbReference type="ARBA" id="ARBA00023214"/>
    </source>
</evidence>
<feature type="transmembrane region" description="Helical" evidence="11">
    <location>
        <begin position="487"/>
        <end position="510"/>
    </location>
</feature>
<keyword evidence="3 11" id="KW-0812">Transmembrane</keyword>
<feature type="transmembrane region" description="Helical" evidence="11">
    <location>
        <begin position="352"/>
        <end position="372"/>
    </location>
</feature>
<dbReference type="SMART" id="SM00116">
    <property type="entry name" value="CBS"/>
    <property type="match status" value="1"/>
</dbReference>
<evidence type="ECO:0000256" key="8">
    <source>
        <dbReference type="ARBA" id="ARBA00023136"/>
    </source>
</evidence>
<feature type="transmembrane region" description="Helical" evidence="11">
    <location>
        <begin position="552"/>
        <end position="572"/>
    </location>
</feature>
<protein>
    <recommendedName>
        <fullName evidence="11">Chloride channel protein</fullName>
    </recommendedName>
</protein>
<feature type="transmembrane region" description="Helical" evidence="11">
    <location>
        <begin position="99"/>
        <end position="124"/>
    </location>
</feature>
<dbReference type="RefSeq" id="XP_025419114.1">
    <property type="nucleotide sequence ID" value="XM_025563329.1"/>
</dbReference>
<evidence type="ECO:0000313" key="13">
    <source>
        <dbReference type="Proteomes" id="UP000694846"/>
    </source>
</evidence>
<feature type="domain" description="CBS" evidence="12">
    <location>
        <begin position="724"/>
        <end position="781"/>
    </location>
</feature>
<keyword evidence="5 11" id="KW-1133">Transmembrane helix</keyword>
<keyword evidence="8 11" id="KW-0472">Membrane</keyword>
<evidence type="ECO:0000256" key="5">
    <source>
        <dbReference type="ARBA" id="ARBA00022989"/>
    </source>
</evidence>
<dbReference type="AlphaFoldDB" id="A0A8B8G7B2"/>
<evidence type="ECO:0000256" key="4">
    <source>
        <dbReference type="ARBA" id="ARBA00022737"/>
    </source>
</evidence>
<reference evidence="14" key="1">
    <citation type="submission" date="2025-08" db="UniProtKB">
        <authorList>
            <consortium name="RefSeq"/>
        </authorList>
    </citation>
    <scope>IDENTIFICATION</scope>
    <source>
        <tissue evidence="14">Whole body</tissue>
    </source>
</reference>
<evidence type="ECO:0000256" key="3">
    <source>
        <dbReference type="ARBA" id="ARBA00022692"/>
    </source>
</evidence>
<comment type="similarity">
    <text evidence="11">Belongs to the chloride channel (TC 2.A.49) family.</text>
</comment>
<dbReference type="InterPro" id="IPR000644">
    <property type="entry name" value="CBS_dom"/>
</dbReference>